<feature type="transmembrane region" description="Helical" evidence="1">
    <location>
        <begin position="56"/>
        <end position="83"/>
    </location>
</feature>
<proteinExistence type="predicted"/>
<sequence length="164" mass="17069">MNSEALKRGAVAGMIGGVVMAMWSMIVLAVTGSGFWTPLNLIAHTVWRSAPLGASFSVGALVIGLVIHMMMSMILGMVLAAAIAGVAPLRRNQAVLAMAGMVVGLVVWLIMQYGVWKVVDAEAARAFTPWVFAVGHLMYGAVTALVVGTRAATRRASTAQGLSA</sequence>
<protein>
    <submittedName>
        <fullName evidence="2">Uncharacterized protein</fullName>
    </submittedName>
</protein>
<dbReference type="AlphaFoldDB" id="A0A8E1W5M9"/>
<evidence type="ECO:0000313" key="3">
    <source>
        <dbReference type="Proteomes" id="UP000550260"/>
    </source>
</evidence>
<feature type="transmembrane region" description="Helical" evidence="1">
    <location>
        <begin position="95"/>
        <end position="115"/>
    </location>
</feature>
<name>A0A8E1W5M9_9PSEU</name>
<feature type="transmembrane region" description="Helical" evidence="1">
    <location>
        <begin position="12"/>
        <end position="36"/>
    </location>
</feature>
<evidence type="ECO:0000256" key="1">
    <source>
        <dbReference type="SAM" id="Phobius"/>
    </source>
</evidence>
<feature type="transmembrane region" description="Helical" evidence="1">
    <location>
        <begin position="127"/>
        <end position="147"/>
    </location>
</feature>
<keyword evidence="1" id="KW-1133">Transmembrane helix</keyword>
<organism evidence="2 3">
    <name type="scientific">Amycolatopsis echigonensis</name>
    <dbReference type="NCBI Taxonomy" id="2576905"/>
    <lineage>
        <taxon>Bacteria</taxon>
        <taxon>Bacillati</taxon>
        <taxon>Actinomycetota</taxon>
        <taxon>Actinomycetes</taxon>
        <taxon>Pseudonocardiales</taxon>
        <taxon>Pseudonocardiaceae</taxon>
        <taxon>Amycolatopsis</taxon>
    </lineage>
</organism>
<dbReference type="EMBL" id="JACJHR010000064">
    <property type="protein sequence ID" value="MBB2504034.1"/>
    <property type="molecule type" value="Genomic_DNA"/>
</dbReference>
<keyword evidence="1" id="KW-0812">Transmembrane</keyword>
<accession>A0A8E1W5M9</accession>
<dbReference type="RefSeq" id="WP_183126112.1">
    <property type="nucleotide sequence ID" value="NZ_JACJHR010000064.1"/>
</dbReference>
<gene>
    <name evidence="2" type="ORF">H5411_33445</name>
</gene>
<reference evidence="2 3" key="1">
    <citation type="submission" date="2020-08" db="EMBL/GenBank/DDBJ databases">
        <title>Amycolatopsis echigonensis JCM 21831.</title>
        <authorList>
            <person name="Tedsree N."/>
            <person name="Kuncharoen N."/>
            <person name="Likhitwitayawuid K."/>
            <person name="Tanasupawat S."/>
        </authorList>
    </citation>
    <scope>NUCLEOTIDE SEQUENCE [LARGE SCALE GENOMIC DNA]</scope>
    <source>
        <strain evidence="2 3">JCM 21831</strain>
    </source>
</reference>
<evidence type="ECO:0000313" key="2">
    <source>
        <dbReference type="EMBL" id="MBB2504034.1"/>
    </source>
</evidence>
<dbReference type="Proteomes" id="UP000550260">
    <property type="component" value="Unassembled WGS sequence"/>
</dbReference>
<keyword evidence="1" id="KW-0472">Membrane</keyword>
<comment type="caution">
    <text evidence="2">The sequence shown here is derived from an EMBL/GenBank/DDBJ whole genome shotgun (WGS) entry which is preliminary data.</text>
</comment>